<dbReference type="NCBIfam" id="TIGR01488">
    <property type="entry name" value="HAD-SF-IB"/>
    <property type="match status" value="1"/>
</dbReference>
<dbReference type="InterPro" id="IPR050582">
    <property type="entry name" value="HAD-like_SerB"/>
</dbReference>
<dbReference type="Pfam" id="PF00702">
    <property type="entry name" value="Hydrolase"/>
    <property type="match status" value="1"/>
</dbReference>
<comment type="cofactor">
    <cofactor evidence="1">
        <name>Mg(2+)</name>
        <dbReference type="ChEBI" id="CHEBI:18420"/>
    </cofactor>
</comment>
<keyword evidence="14" id="KW-1185">Reference proteome</keyword>
<accession>A0AA88YEF1</accession>
<evidence type="ECO:0000256" key="1">
    <source>
        <dbReference type="ARBA" id="ARBA00001946"/>
    </source>
</evidence>
<keyword evidence="10" id="KW-0718">Serine biosynthesis</keyword>
<evidence type="ECO:0000313" key="13">
    <source>
        <dbReference type="EMBL" id="KAK3103388.1"/>
    </source>
</evidence>
<dbReference type="EC" id="3.1.3.3" evidence="4"/>
<dbReference type="GO" id="GO:0006564">
    <property type="term" value="P:L-serine biosynthetic process"/>
    <property type="evidence" value="ECO:0007669"/>
    <property type="project" value="UniProtKB-KW"/>
</dbReference>
<evidence type="ECO:0000313" key="14">
    <source>
        <dbReference type="Proteomes" id="UP001186944"/>
    </source>
</evidence>
<dbReference type="Gene3D" id="3.40.50.1000">
    <property type="entry name" value="HAD superfamily/HAD-like"/>
    <property type="match status" value="1"/>
</dbReference>
<proteinExistence type="inferred from homology"/>
<comment type="similarity">
    <text evidence="3">Belongs to the HAD-like hydrolase superfamily. SerB family.</text>
</comment>
<evidence type="ECO:0000256" key="4">
    <source>
        <dbReference type="ARBA" id="ARBA00012640"/>
    </source>
</evidence>
<evidence type="ECO:0000256" key="3">
    <source>
        <dbReference type="ARBA" id="ARBA00009184"/>
    </source>
</evidence>
<dbReference type="GO" id="GO:0000287">
    <property type="term" value="F:magnesium ion binding"/>
    <property type="evidence" value="ECO:0007669"/>
    <property type="project" value="TreeGrafter"/>
</dbReference>
<sequence length="230" mass="25419">MAGSKTLEEIKAVWKKADAVCFDVDSTVMQDEALDELAKFCGVGKEVQEWTNKAMGGGVTFRVALTERLNIVQPSHQNLKEFISSHKLCFTPGIKELVSALQQRNVSVFLVSGGFQSIIEPAAKQLNIPKQNIYANRLKFYYNGQYAGFDENQPTSSSGGKTEVAKLLKEKHGFQNLIFIGDGITDMEACPPADAFIGFGGNVERSSVRENSAWFVKHFKELLTELDVDS</sequence>
<feature type="active site" description="Proton donor" evidence="12">
    <location>
        <position position="25"/>
    </location>
</feature>
<dbReference type="InterPro" id="IPR004469">
    <property type="entry name" value="PSP"/>
</dbReference>
<dbReference type="InterPro" id="IPR023214">
    <property type="entry name" value="HAD_sf"/>
</dbReference>
<keyword evidence="8" id="KW-0378">Hydrolase</keyword>
<evidence type="ECO:0000256" key="10">
    <source>
        <dbReference type="ARBA" id="ARBA00023299"/>
    </source>
</evidence>
<dbReference type="CDD" id="cd04309">
    <property type="entry name" value="HAD_PSP_eu"/>
    <property type="match status" value="1"/>
</dbReference>
<evidence type="ECO:0000256" key="2">
    <source>
        <dbReference type="ARBA" id="ARBA00005135"/>
    </source>
</evidence>
<reference evidence="13" key="1">
    <citation type="submission" date="2019-08" db="EMBL/GenBank/DDBJ databases">
        <title>The improved chromosome-level genome for the pearl oyster Pinctada fucata martensii using PacBio sequencing and Hi-C.</title>
        <authorList>
            <person name="Zheng Z."/>
        </authorList>
    </citation>
    <scope>NUCLEOTIDE SEQUENCE</scope>
    <source>
        <strain evidence="13">ZZ-2019</strain>
        <tissue evidence="13">Adductor muscle</tissue>
    </source>
</reference>
<dbReference type="PANTHER" id="PTHR43344:SF2">
    <property type="entry name" value="PHOSPHOSERINE PHOSPHATASE"/>
    <property type="match status" value="1"/>
</dbReference>
<dbReference type="InterPro" id="IPR036412">
    <property type="entry name" value="HAD-like_sf"/>
</dbReference>
<evidence type="ECO:0000256" key="9">
    <source>
        <dbReference type="ARBA" id="ARBA00022842"/>
    </source>
</evidence>
<evidence type="ECO:0000256" key="12">
    <source>
        <dbReference type="PIRSR" id="PIRSR604469-1"/>
    </source>
</evidence>
<keyword evidence="6" id="KW-0028">Amino-acid biosynthesis</keyword>
<evidence type="ECO:0000256" key="11">
    <source>
        <dbReference type="ARBA" id="ARBA00031693"/>
    </source>
</evidence>
<dbReference type="Proteomes" id="UP001186944">
    <property type="component" value="Unassembled WGS sequence"/>
</dbReference>
<name>A0AA88YEF1_PINIB</name>
<gene>
    <name evidence="13" type="ORF">FSP39_018884</name>
</gene>
<evidence type="ECO:0000256" key="7">
    <source>
        <dbReference type="ARBA" id="ARBA00022723"/>
    </source>
</evidence>
<dbReference type="AlphaFoldDB" id="A0AA88YEF1"/>
<organism evidence="13 14">
    <name type="scientific">Pinctada imbricata</name>
    <name type="common">Atlantic pearl-oyster</name>
    <name type="synonym">Pinctada martensii</name>
    <dbReference type="NCBI Taxonomy" id="66713"/>
    <lineage>
        <taxon>Eukaryota</taxon>
        <taxon>Metazoa</taxon>
        <taxon>Spiralia</taxon>
        <taxon>Lophotrochozoa</taxon>
        <taxon>Mollusca</taxon>
        <taxon>Bivalvia</taxon>
        <taxon>Autobranchia</taxon>
        <taxon>Pteriomorphia</taxon>
        <taxon>Pterioida</taxon>
        <taxon>Pterioidea</taxon>
        <taxon>Pteriidae</taxon>
        <taxon>Pinctada</taxon>
    </lineage>
</organism>
<keyword evidence="9" id="KW-0460">Magnesium</keyword>
<feature type="active site" description="Nucleophile" evidence="12">
    <location>
        <position position="23"/>
    </location>
</feature>
<dbReference type="GO" id="GO:0005737">
    <property type="term" value="C:cytoplasm"/>
    <property type="evidence" value="ECO:0007669"/>
    <property type="project" value="TreeGrafter"/>
</dbReference>
<dbReference type="PANTHER" id="PTHR43344">
    <property type="entry name" value="PHOSPHOSERINE PHOSPHATASE"/>
    <property type="match status" value="1"/>
</dbReference>
<dbReference type="GO" id="GO:0036424">
    <property type="term" value="F:L-phosphoserine phosphatase activity"/>
    <property type="evidence" value="ECO:0007669"/>
    <property type="project" value="InterPro"/>
</dbReference>
<evidence type="ECO:0000256" key="8">
    <source>
        <dbReference type="ARBA" id="ARBA00022801"/>
    </source>
</evidence>
<comment type="pathway">
    <text evidence="2">Amino-acid biosynthesis; L-serine biosynthesis; L-serine from 3-phospho-D-glycerate: step 3/3.</text>
</comment>
<dbReference type="FunFam" id="3.40.50.1000:FF:000077">
    <property type="entry name" value="Phosphoserine phosphatase, chloroplastic"/>
    <property type="match status" value="1"/>
</dbReference>
<dbReference type="Gene3D" id="1.10.150.210">
    <property type="entry name" value="Phosphoserine phosphatase, domain 2"/>
    <property type="match status" value="1"/>
</dbReference>
<evidence type="ECO:0000256" key="6">
    <source>
        <dbReference type="ARBA" id="ARBA00022605"/>
    </source>
</evidence>
<dbReference type="NCBIfam" id="TIGR00338">
    <property type="entry name" value="serB"/>
    <property type="match status" value="1"/>
</dbReference>
<comment type="caution">
    <text evidence="13">The sequence shown here is derived from an EMBL/GenBank/DDBJ whole genome shotgun (WGS) entry which is preliminary data.</text>
</comment>
<dbReference type="FunFam" id="1.10.150.210:FF:000002">
    <property type="entry name" value="Phosphoserine phosphatase"/>
    <property type="match status" value="1"/>
</dbReference>
<protein>
    <recommendedName>
        <fullName evidence="5">Phosphoserine phosphatase</fullName>
        <ecNumber evidence="4">3.1.3.3</ecNumber>
    </recommendedName>
    <alternativeName>
        <fullName evidence="11">O-phosphoserine phosphohydrolase</fullName>
    </alternativeName>
</protein>
<dbReference type="SUPFAM" id="SSF56784">
    <property type="entry name" value="HAD-like"/>
    <property type="match status" value="1"/>
</dbReference>
<evidence type="ECO:0000256" key="5">
    <source>
        <dbReference type="ARBA" id="ARBA00015196"/>
    </source>
</evidence>
<dbReference type="EMBL" id="VSWD01000005">
    <property type="protein sequence ID" value="KAK3103388.1"/>
    <property type="molecule type" value="Genomic_DNA"/>
</dbReference>
<keyword evidence="7" id="KW-0479">Metal-binding</keyword>